<reference evidence="2" key="1">
    <citation type="submission" date="2020-12" db="EMBL/GenBank/DDBJ databases">
        <title>Paenibacillus polymyxa LMG 27872: a double-edged sword.</title>
        <authorList>
            <person name="Langendries S."/>
            <person name="Garcia Mendez S."/>
            <person name="Beirinckx S."/>
            <person name="Viaene T."/>
            <person name="Baeyen S."/>
            <person name="Goeminne G."/>
            <person name="Willems A."/>
            <person name="Debode J."/>
            <person name="Goormachtig S."/>
        </authorList>
    </citation>
    <scope>NUCLEOTIDE SEQUENCE</scope>
    <source>
        <strain evidence="2">LMG 27872</strain>
    </source>
</reference>
<comment type="caution">
    <text evidence="2">The sequence shown here is derived from an EMBL/GenBank/DDBJ whole genome shotgun (WGS) entry which is preliminary data.</text>
</comment>
<keyword evidence="1" id="KW-1133">Transmembrane helix</keyword>
<feature type="transmembrane region" description="Helical" evidence="1">
    <location>
        <begin position="188"/>
        <end position="209"/>
    </location>
</feature>
<gene>
    <name evidence="2" type="ORF">JDW19_08960</name>
</gene>
<evidence type="ECO:0000256" key="1">
    <source>
        <dbReference type="SAM" id="Phobius"/>
    </source>
</evidence>
<proteinExistence type="predicted"/>
<protein>
    <submittedName>
        <fullName evidence="2">Uncharacterized protein</fullName>
    </submittedName>
</protein>
<evidence type="ECO:0000313" key="2">
    <source>
        <dbReference type="EMBL" id="MBM0633259.1"/>
    </source>
</evidence>
<keyword evidence="1" id="KW-0472">Membrane</keyword>
<keyword evidence="1" id="KW-0812">Transmembrane</keyword>
<dbReference type="Proteomes" id="UP000650605">
    <property type="component" value="Unassembled WGS sequence"/>
</dbReference>
<evidence type="ECO:0000313" key="3">
    <source>
        <dbReference type="Proteomes" id="UP000650605"/>
    </source>
</evidence>
<dbReference type="RefSeq" id="WP_165146344.1">
    <property type="nucleotide sequence ID" value="NZ_JAEHFQ010000004.1"/>
</dbReference>
<dbReference type="EMBL" id="JAEHFQ010000004">
    <property type="protein sequence ID" value="MBM0633259.1"/>
    <property type="molecule type" value="Genomic_DNA"/>
</dbReference>
<organism evidence="2 3">
    <name type="scientific">Paenibacillus polymyxa</name>
    <name type="common">Bacillus polymyxa</name>
    <dbReference type="NCBI Taxonomy" id="1406"/>
    <lineage>
        <taxon>Bacteria</taxon>
        <taxon>Bacillati</taxon>
        <taxon>Bacillota</taxon>
        <taxon>Bacilli</taxon>
        <taxon>Bacillales</taxon>
        <taxon>Paenibacillaceae</taxon>
        <taxon>Paenibacillus</taxon>
    </lineage>
</organism>
<accession>A0A8I1J075</accession>
<name>A0A8I1J075_PAEPO</name>
<dbReference type="AlphaFoldDB" id="A0A8I1J075"/>
<sequence>MIRKMLRFIIVIIVTFAFVFSVSAIKNSNLFAPEVYKLKTINLGTNLNANFGEITNAKVIEQSFSAKQDGLAKVELFFSTFNRQNDSETLLSLYEADTNQLIRQAKFNNIQAKDNAYSELSFDPVENSKGKMYILRISSNTSDPSQAVTLWKDNTSLADGHLSFAGQHQEGSLVGKLIYQNQFTIKDIIINGLFFSFLNIILFELLRFIKNK</sequence>